<dbReference type="AlphaFoldDB" id="A0A417Y7V1"/>
<dbReference type="InterPro" id="IPR050509">
    <property type="entry name" value="CoA-transferase_III"/>
</dbReference>
<evidence type="ECO:0000313" key="2">
    <source>
        <dbReference type="Proteomes" id="UP000283644"/>
    </source>
</evidence>
<dbReference type="Pfam" id="PF02515">
    <property type="entry name" value="CoA_transf_3"/>
    <property type="match status" value="1"/>
</dbReference>
<dbReference type="InterPro" id="IPR023606">
    <property type="entry name" value="CoA-Trfase_III_dom_1_sf"/>
</dbReference>
<sequence length="381" mass="39856">MTGPLAGLRVLEFAGIGPGPFACLMLAELGAEVIRIDRPSAVGSPARSVLGRSRPNLAVDLKSPQGRDVVLRLIADADVVVEGNRPGVMERLGLGPQECRAANPGLVYGRMTGWGQVGPLAQRAGHDITYAALTGALHATGGVEKPRNALNLVADFGGGAMFLVSGILAALFERNRSGQGQVVDAAMVDGVSTLMTMVYGNHSVGRWEDRREANLLDGGTPYYDTYACAGGGFVAVGAIEPQFFAELMKGTGLDFEQQDRASWPAMRAALAETFLTRTRDEWAAVFEGVDACVAPVLSLAEAPRHPHLAARGIFEAYADGHLPLVAPRFSRTPGQAPGEIRPVGEDSRVVLGASGFSGDEIDTLIATGVVGVVGQTQSVGL</sequence>
<dbReference type="PANTHER" id="PTHR48228">
    <property type="entry name" value="SUCCINYL-COA--D-CITRAMALATE COA-TRANSFERASE"/>
    <property type="match status" value="1"/>
</dbReference>
<dbReference type="InterPro" id="IPR044855">
    <property type="entry name" value="CoA-Trfase_III_dom3_sf"/>
</dbReference>
<dbReference type="InterPro" id="IPR003673">
    <property type="entry name" value="CoA-Trfase_fam_III"/>
</dbReference>
<name>A0A417Y7V1_9ACTN</name>
<dbReference type="Proteomes" id="UP000283644">
    <property type="component" value="Unassembled WGS sequence"/>
</dbReference>
<gene>
    <name evidence="1" type="ORF">D0Z08_01360</name>
</gene>
<dbReference type="GO" id="GO:0016740">
    <property type="term" value="F:transferase activity"/>
    <property type="evidence" value="ECO:0007669"/>
    <property type="project" value="UniProtKB-KW"/>
</dbReference>
<protein>
    <submittedName>
        <fullName evidence="1">CoA transferase</fullName>
    </submittedName>
</protein>
<comment type="caution">
    <text evidence="1">The sequence shown here is derived from an EMBL/GenBank/DDBJ whole genome shotgun (WGS) entry which is preliminary data.</text>
</comment>
<dbReference type="Gene3D" id="3.30.1540.10">
    <property type="entry name" value="formyl-coa transferase, domain 3"/>
    <property type="match status" value="1"/>
</dbReference>
<dbReference type="SUPFAM" id="SSF89796">
    <property type="entry name" value="CoA-transferase family III (CaiB/BaiF)"/>
    <property type="match status" value="1"/>
</dbReference>
<keyword evidence="2" id="KW-1185">Reference proteome</keyword>
<organism evidence="1 2">
    <name type="scientific">Nocardioides immobilis</name>
    <dbReference type="NCBI Taxonomy" id="2049295"/>
    <lineage>
        <taxon>Bacteria</taxon>
        <taxon>Bacillati</taxon>
        <taxon>Actinomycetota</taxon>
        <taxon>Actinomycetes</taxon>
        <taxon>Propionibacteriales</taxon>
        <taxon>Nocardioidaceae</taxon>
        <taxon>Nocardioides</taxon>
    </lineage>
</organism>
<dbReference type="Gene3D" id="3.40.50.10540">
    <property type="entry name" value="Crotonobetainyl-coa:carnitine coa-transferase, domain 1"/>
    <property type="match status" value="1"/>
</dbReference>
<accession>A0A417Y7V1</accession>
<dbReference type="EMBL" id="QXGH01000009">
    <property type="protein sequence ID" value="RHW28546.1"/>
    <property type="molecule type" value="Genomic_DNA"/>
</dbReference>
<dbReference type="OrthoDB" id="3561197at2"/>
<reference evidence="1 2" key="1">
    <citation type="submission" date="2018-09" db="EMBL/GenBank/DDBJ databases">
        <title>Genome sequencing of Nocardioides immobilis CCTCC AB 2017083 for comparison to Nocardioides silvaticus.</title>
        <authorList>
            <person name="Li C."/>
            <person name="Wang G."/>
        </authorList>
    </citation>
    <scope>NUCLEOTIDE SEQUENCE [LARGE SCALE GENOMIC DNA]</scope>
    <source>
        <strain evidence="1 2">CCTCC AB 2017083</strain>
    </source>
</reference>
<dbReference type="RefSeq" id="WP_118921897.1">
    <property type="nucleotide sequence ID" value="NZ_QXGH01000009.1"/>
</dbReference>
<proteinExistence type="predicted"/>
<evidence type="ECO:0000313" key="1">
    <source>
        <dbReference type="EMBL" id="RHW28546.1"/>
    </source>
</evidence>
<keyword evidence="1" id="KW-0808">Transferase</keyword>
<dbReference type="PANTHER" id="PTHR48228:SF5">
    <property type="entry name" value="ALPHA-METHYLACYL-COA RACEMASE"/>
    <property type="match status" value="1"/>
</dbReference>